<evidence type="ECO:0000313" key="2">
    <source>
        <dbReference type="EMBL" id="MFD1309526.1"/>
    </source>
</evidence>
<keyword evidence="3" id="KW-1185">Reference proteome</keyword>
<evidence type="ECO:0000313" key="3">
    <source>
        <dbReference type="Proteomes" id="UP001597058"/>
    </source>
</evidence>
<feature type="transmembrane region" description="Helical" evidence="1">
    <location>
        <begin position="223"/>
        <end position="241"/>
    </location>
</feature>
<name>A0ABW3XK84_9ACTN</name>
<organism evidence="2 3">
    <name type="scientific">Streptomyces kaempferi</name>
    <dbReference type="NCBI Taxonomy" id="333725"/>
    <lineage>
        <taxon>Bacteria</taxon>
        <taxon>Bacillati</taxon>
        <taxon>Actinomycetota</taxon>
        <taxon>Actinomycetes</taxon>
        <taxon>Kitasatosporales</taxon>
        <taxon>Streptomycetaceae</taxon>
        <taxon>Streptomyces</taxon>
    </lineage>
</organism>
<protein>
    <recommendedName>
        <fullName evidence="4">PH domain-containing protein</fullName>
    </recommendedName>
</protein>
<keyword evidence="1" id="KW-1133">Transmembrane helix</keyword>
<feature type="transmembrane region" description="Helical" evidence="1">
    <location>
        <begin position="253"/>
        <end position="271"/>
    </location>
</feature>
<keyword evidence="1" id="KW-0472">Membrane</keyword>
<sequence>MMEFTRSGRLRASGRRRTGWGLAVGAGAIVWAVLANGQGRDTAYLLMALAALGVLTGIRELRRAARPFSLRVDEQGITLVDGGLGWGQIEGVALHYRAAVHVDSDDGATAPPPPHLHVFPTDGAELPGLRASVTGGRRFYDVADAAELDQGPGRLIEALTRYAGPRLEAAPHGLRRAVAPGPVTLQGPGFGPLTDVAGFPRAAENPAVAARTFTARRHTGARLLLALALAVAGTAATVPLFTGHLPWGPEPAAALAPLGAMLGWGLSVLSFRSWVRPLRLRIGPDGLAVQNAAVPEVAIGWDQVVAVAVAHRPGATEKHLWLLLWPVPGHSFDLPHEFTDGHRTYPLVELRRLRDGDEVERTARYFAGSRYAESA</sequence>
<gene>
    <name evidence="2" type="ORF">ACFQ5X_27175</name>
</gene>
<reference evidence="3" key="1">
    <citation type="journal article" date="2019" name="Int. J. Syst. Evol. Microbiol.">
        <title>The Global Catalogue of Microorganisms (GCM) 10K type strain sequencing project: providing services to taxonomists for standard genome sequencing and annotation.</title>
        <authorList>
            <consortium name="The Broad Institute Genomics Platform"/>
            <consortium name="The Broad Institute Genome Sequencing Center for Infectious Disease"/>
            <person name="Wu L."/>
            <person name="Ma J."/>
        </authorList>
    </citation>
    <scope>NUCLEOTIDE SEQUENCE [LARGE SCALE GENOMIC DNA]</scope>
    <source>
        <strain evidence="3">CGMCC 4.7020</strain>
    </source>
</reference>
<evidence type="ECO:0000256" key="1">
    <source>
        <dbReference type="SAM" id="Phobius"/>
    </source>
</evidence>
<dbReference type="Proteomes" id="UP001597058">
    <property type="component" value="Unassembled WGS sequence"/>
</dbReference>
<evidence type="ECO:0008006" key="4">
    <source>
        <dbReference type="Google" id="ProtNLM"/>
    </source>
</evidence>
<comment type="caution">
    <text evidence="2">The sequence shown here is derived from an EMBL/GenBank/DDBJ whole genome shotgun (WGS) entry which is preliminary data.</text>
</comment>
<accession>A0ABW3XK84</accession>
<feature type="transmembrane region" description="Helical" evidence="1">
    <location>
        <begin position="20"/>
        <end position="37"/>
    </location>
</feature>
<keyword evidence="1" id="KW-0812">Transmembrane</keyword>
<dbReference type="EMBL" id="JBHTMM010000039">
    <property type="protein sequence ID" value="MFD1309526.1"/>
    <property type="molecule type" value="Genomic_DNA"/>
</dbReference>
<proteinExistence type="predicted"/>
<feature type="transmembrane region" description="Helical" evidence="1">
    <location>
        <begin position="43"/>
        <end position="61"/>
    </location>
</feature>